<dbReference type="InterPro" id="IPR036388">
    <property type="entry name" value="WH-like_DNA-bd_sf"/>
</dbReference>
<feature type="region of interest" description="Disordered" evidence="9">
    <location>
        <begin position="1"/>
        <end position="43"/>
    </location>
</feature>
<dbReference type="PROSITE" id="PS50110">
    <property type="entry name" value="RESPONSE_REGULATORY"/>
    <property type="match status" value="1"/>
</dbReference>
<dbReference type="GO" id="GO:0000156">
    <property type="term" value="F:phosphorelay response regulator activity"/>
    <property type="evidence" value="ECO:0007669"/>
    <property type="project" value="TreeGrafter"/>
</dbReference>
<keyword evidence="13" id="KW-1185">Reference proteome</keyword>
<dbReference type="FunFam" id="1.10.10.10:FF:000005">
    <property type="entry name" value="Two-component system response regulator"/>
    <property type="match status" value="1"/>
</dbReference>
<reference evidence="12 13" key="1">
    <citation type="journal article" date="2019" name="Emerg. Microbes Infect.">
        <title>Comprehensive subspecies identification of 175 nontuberculous mycobacteria species based on 7547 genomic profiles.</title>
        <authorList>
            <person name="Matsumoto Y."/>
            <person name="Kinjo T."/>
            <person name="Motooka D."/>
            <person name="Nabeya D."/>
            <person name="Jung N."/>
            <person name="Uechi K."/>
            <person name="Horii T."/>
            <person name="Iida T."/>
            <person name="Fujita J."/>
            <person name="Nakamura S."/>
        </authorList>
    </citation>
    <scope>NUCLEOTIDE SEQUENCE [LARGE SCALE GENOMIC DNA]</scope>
    <source>
        <strain evidence="12 13">JCM 18538</strain>
    </source>
</reference>
<sequence length="264" mass="28827">MPLRQGAPPIPGEDTGAERSGQSETSDVSDRTVSDGSGRMVLMVDDDPDVRTSVSRGLRHSGFDVRVASNGKEALRLLSTETHDALVLDVQMPELDGVAVVTALRALGNDIPICVLSARDTVNDRIAGLEAGADDYLTKPFDLGELVARLHALLRRSAHNEQSSDSMTVGPLTIDTARRLVFVDGERADLTKREFDLLAVLAENAGVVLSRQRLLELVWGYDFDVDTNVADVFISYLRRKLERDGHSRVIHTVRGIGYVLRADP</sequence>
<dbReference type="GO" id="GO:0005829">
    <property type="term" value="C:cytosol"/>
    <property type="evidence" value="ECO:0007669"/>
    <property type="project" value="TreeGrafter"/>
</dbReference>
<keyword evidence="4" id="KW-0805">Transcription regulation</keyword>
<feature type="modified residue" description="4-aspartylphosphate" evidence="7">
    <location>
        <position position="89"/>
    </location>
</feature>
<dbReference type="CDD" id="cd17627">
    <property type="entry name" value="REC_OmpR_PrrA-like"/>
    <property type="match status" value="1"/>
</dbReference>
<dbReference type="SUPFAM" id="SSF52172">
    <property type="entry name" value="CheY-like"/>
    <property type="match status" value="1"/>
</dbReference>
<dbReference type="PROSITE" id="PS51755">
    <property type="entry name" value="OMPR_PHOB"/>
    <property type="match status" value="1"/>
</dbReference>
<keyword evidence="2 7" id="KW-0597">Phosphoprotein</keyword>
<evidence type="ECO:0000256" key="5">
    <source>
        <dbReference type="ARBA" id="ARBA00023125"/>
    </source>
</evidence>
<dbReference type="AlphaFoldDB" id="A0A7I7S1T5"/>
<gene>
    <name evidence="12" type="ORF">MARA_36470</name>
</gene>
<dbReference type="CDD" id="cd00383">
    <property type="entry name" value="trans_reg_C"/>
    <property type="match status" value="1"/>
</dbReference>
<evidence type="ECO:0000256" key="9">
    <source>
        <dbReference type="SAM" id="MobiDB-lite"/>
    </source>
</evidence>
<accession>A0A7I7S1T5</accession>
<evidence type="ECO:0000256" key="2">
    <source>
        <dbReference type="ARBA" id="ARBA00022553"/>
    </source>
</evidence>
<keyword evidence="5 8" id="KW-0238">DNA-binding</keyword>
<dbReference type="Pfam" id="PF00486">
    <property type="entry name" value="Trans_reg_C"/>
    <property type="match status" value="1"/>
</dbReference>
<evidence type="ECO:0000256" key="7">
    <source>
        <dbReference type="PROSITE-ProRule" id="PRU00169"/>
    </source>
</evidence>
<dbReference type="GO" id="GO:0000976">
    <property type="term" value="F:transcription cis-regulatory region binding"/>
    <property type="evidence" value="ECO:0007669"/>
    <property type="project" value="TreeGrafter"/>
</dbReference>
<dbReference type="GO" id="GO:0006355">
    <property type="term" value="P:regulation of DNA-templated transcription"/>
    <property type="evidence" value="ECO:0007669"/>
    <property type="project" value="InterPro"/>
</dbReference>
<feature type="domain" description="OmpR/PhoB-type" evidence="11">
    <location>
        <begin position="164"/>
        <end position="262"/>
    </location>
</feature>
<comment type="subcellular location">
    <subcellularLocation>
        <location evidence="1">Cytoplasm</location>
    </subcellularLocation>
</comment>
<evidence type="ECO:0000256" key="8">
    <source>
        <dbReference type="PROSITE-ProRule" id="PRU01091"/>
    </source>
</evidence>
<dbReference type="SMART" id="SM00862">
    <property type="entry name" value="Trans_reg_C"/>
    <property type="match status" value="1"/>
</dbReference>
<evidence type="ECO:0000259" key="10">
    <source>
        <dbReference type="PROSITE" id="PS50110"/>
    </source>
</evidence>
<evidence type="ECO:0000313" key="13">
    <source>
        <dbReference type="Proteomes" id="UP000467428"/>
    </source>
</evidence>
<dbReference type="Pfam" id="PF00072">
    <property type="entry name" value="Response_reg"/>
    <property type="match status" value="1"/>
</dbReference>
<keyword evidence="6" id="KW-0804">Transcription</keyword>
<dbReference type="Gene3D" id="6.10.250.690">
    <property type="match status" value="1"/>
</dbReference>
<organism evidence="12 13">
    <name type="scientific">Mycolicibacterium arabiense</name>
    <dbReference type="NCBI Taxonomy" id="1286181"/>
    <lineage>
        <taxon>Bacteria</taxon>
        <taxon>Bacillati</taxon>
        <taxon>Actinomycetota</taxon>
        <taxon>Actinomycetes</taxon>
        <taxon>Mycobacteriales</taxon>
        <taxon>Mycobacteriaceae</taxon>
        <taxon>Mycolicibacterium</taxon>
    </lineage>
</organism>
<dbReference type="Gene3D" id="1.10.10.10">
    <property type="entry name" value="Winged helix-like DNA-binding domain superfamily/Winged helix DNA-binding domain"/>
    <property type="match status" value="1"/>
</dbReference>
<dbReference type="InterPro" id="IPR011006">
    <property type="entry name" value="CheY-like_superfamily"/>
</dbReference>
<dbReference type="InterPro" id="IPR001867">
    <property type="entry name" value="OmpR/PhoB-type_DNA-bd"/>
</dbReference>
<evidence type="ECO:0000256" key="4">
    <source>
        <dbReference type="ARBA" id="ARBA00023015"/>
    </source>
</evidence>
<dbReference type="InterPro" id="IPR001789">
    <property type="entry name" value="Sig_transdc_resp-reg_receiver"/>
</dbReference>
<name>A0A7I7S1T5_9MYCO</name>
<dbReference type="InterPro" id="IPR039420">
    <property type="entry name" value="WalR-like"/>
</dbReference>
<feature type="domain" description="Response regulatory" evidence="10">
    <location>
        <begin position="40"/>
        <end position="154"/>
    </location>
</feature>
<evidence type="ECO:0000313" key="12">
    <source>
        <dbReference type="EMBL" id="BBY50179.1"/>
    </source>
</evidence>
<evidence type="ECO:0000256" key="3">
    <source>
        <dbReference type="ARBA" id="ARBA00023012"/>
    </source>
</evidence>
<dbReference type="PANTHER" id="PTHR48111">
    <property type="entry name" value="REGULATOR OF RPOS"/>
    <property type="match status" value="1"/>
</dbReference>
<dbReference type="KEGG" id="marz:MARA_36470"/>
<evidence type="ECO:0000256" key="1">
    <source>
        <dbReference type="ARBA" id="ARBA00004496"/>
    </source>
</evidence>
<dbReference type="Proteomes" id="UP000467428">
    <property type="component" value="Chromosome"/>
</dbReference>
<protein>
    <submittedName>
        <fullName evidence="12">DNA-binding response regulator</fullName>
    </submittedName>
</protein>
<dbReference type="PANTHER" id="PTHR48111:SF22">
    <property type="entry name" value="REGULATOR OF RPOS"/>
    <property type="match status" value="1"/>
</dbReference>
<dbReference type="GO" id="GO:0032993">
    <property type="term" value="C:protein-DNA complex"/>
    <property type="evidence" value="ECO:0007669"/>
    <property type="project" value="TreeGrafter"/>
</dbReference>
<geneLocation type="plasmid" evidence="13">
    <name>pjcm18538 dna</name>
</geneLocation>
<dbReference type="Gene3D" id="3.40.50.2300">
    <property type="match status" value="1"/>
</dbReference>
<proteinExistence type="predicted"/>
<evidence type="ECO:0000259" key="11">
    <source>
        <dbReference type="PROSITE" id="PS51755"/>
    </source>
</evidence>
<evidence type="ECO:0000256" key="6">
    <source>
        <dbReference type="ARBA" id="ARBA00023163"/>
    </source>
</evidence>
<keyword evidence="3" id="KW-0902">Two-component regulatory system</keyword>
<feature type="DNA-binding region" description="OmpR/PhoB-type" evidence="8">
    <location>
        <begin position="164"/>
        <end position="262"/>
    </location>
</feature>
<dbReference type="SMART" id="SM00448">
    <property type="entry name" value="REC"/>
    <property type="match status" value="1"/>
</dbReference>
<dbReference type="EMBL" id="AP022593">
    <property type="protein sequence ID" value="BBY50179.1"/>
    <property type="molecule type" value="Genomic_DNA"/>
</dbReference>